<protein>
    <submittedName>
        <fullName evidence="1">Uncharacterized protein</fullName>
    </submittedName>
</protein>
<gene>
    <name evidence="1" type="ORF">EDC19_1102</name>
</gene>
<evidence type="ECO:0000313" key="1">
    <source>
        <dbReference type="EMBL" id="TCK98669.1"/>
    </source>
</evidence>
<keyword evidence="2" id="KW-1185">Reference proteome</keyword>
<reference evidence="1 2" key="1">
    <citation type="submission" date="2019-03" db="EMBL/GenBank/DDBJ databases">
        <title>Genomic Encyclopedia of Type Strains, Phase IV (KMG-IV): sequencing the most valuable type-strain genomes for metagenomic binning, comparative biology and taxonomic classification.</title>
        <authorList>
            <person name="Goeker M."/>
        </authorList>
    </citation>
    <scope>NUCLEOTIDE SEQUENCE [LARGE SCALE GENOMIC DNA]</scope>
    <source>
        <strain evidence="1 2">DSM 24176</strain>
    </source>
</reference>
<name>A0A4R1N6L1_9FIRM</name>
<organism evidence="1 2">
    <name type="scientific">Natranaerovirga hydrolytica</name>
    <dbReference type="NCBI Taxonomy" id="680378"/>
    <lineage>
        <taxon>Bacteria</taxon>
        <taxon>Bacillati</taxon>
        <taxon>Bacillota</taxon>
        <taxon>Clostridia</taxon>
        <taxon>Lachnospirales</taxon>
        <taxon>Natranaerovirgaceae</taxon>
        <taxon>Natranaerovirga</taxon>
    </lineage>
</organism>
<dbReference type="Proteomes" id="UP000294545">
    <property type="component" value="Unassembled WGS sequence"/>
</dbReference>
<dbReference type="EMBL" id="SMGQ01000011">
    <property type="protein sequence ID" value="TCK98669.1"/>
    <property type="molecule type" value="Genomic_DNA"/>
</dbReference>
<comment type="caution">
    <text evidence="1">The sequence shown here is derived from an EMBL/GenBank/DDBJ whole genome shotgun (WGS) entry which is preliminary data.</text>
</comment>
<dbReference type="AlphaFoldDB" id="A0A4R1N6L1"/>
<accession>A0A4R1N6L1</accession>
<proteinExistence type="predicted"/>
<evidence type="ECO:0000313" key="2">
    <source>
        <dbReference type="Proteomes" id="UP000294545"/>
    </source>
</evidence>
<sequence>MDHMVQETCRSNARKGVIDMYYQLTITLELKNDLKMNESAFRLSQYIGFAMLKNEDLKQLHMNGNIKPYVFDGLYPMANKEKMYKKGNLYLFHINTPSESLAEDLTKAIKLTDSPFLNTKSVTYEPIHFNRKIKRIKTVTPFIITLEDDQPWKKENGIKILLDRIQKSLEHKARIIYDEEMDLSSIVESVKILNIKPISIDYKCKSKLGIVPCKHSKKNCHKYCKDYNPLKLIGNKLEMMLTDTKESQIASEIIVSTGLLEKNATLGMGYCIVN</sequence>